<feature type="compositionally biased region" description="Low complexity" evidence="8">
    <location>
        <begin position="31"/>
        <end position="40"/>
    </location>
</feature>
<evidence type="ECO:0000256" key="7">
    <source>
        <dbReference type="PIRSR" id="PIRSR600175-1"/>
    </source>
</evidence>
<keyword evidence="11" id="KW-1185">Reference proteome</keyword>
<dbReference type="OrthoDB" id="5778713at2759"/>
<feature type="transmembrane region" description="Helical" evidence="9">
    <location>
        <begin position="213"/>
        <end position="238"/>
    </location>
</feature>
<dbReference type="GO" id="GO:0005886">
    <property type="term" value="C:plasma membrane"/>
    <property type="evidence" value="ECO:0007669"/>
    <property type="project" value="TreeGrafter"/>
</dbReference>
<evidence type="ECO:0000256" key="8">
    <source>
        <dbReference type="SAM" id="MobiDB-lite"/>
    </source>
</evidence>
<keyword evidence="7" id="KW-0479">Metal-binding</keyword>
<organism evidence="10 11">
    <name type="scientific">Diploscapter pachys</name>
    <dbReference type="NCBI Taxonomy" id="2018661"/>
    <lineage>
        <taxon>Eukaryota</taxon>
        <taxon>Metazoa</taxon>
        <taxon>Ecdysozoa</taxon>
        <taxon>Nematoda</taxon>
        <taxon>Chromadorea</taxon>
        <taxon>Rhabditida</taxon>
        <taxon>Rhabditina</taxon>
        <taxon>Rhabditomorpha</taxon>
        <taxon>Rhabditoidea</taxon>
        <taxon>Rhabditidae</taxon>
        <taxon>Diploscapter</taxon>
    </lineage>
</organism>
<keyword evidence="3 9" id="KW-0812">Transmembrane</keyword>
<dbReference type="EMBL" id="LIAE01006299">
    <property type="protein sequence ID" value="PAV91708.1"/>
    <property type="molecule type" value="Genomic_DNA"/>
</dbReference>
<feature type="transmembrane region" description="Helical" evidence="9">
    <location>
        <begin position="559"/>
        <end position="578"/>
    </location>
</feature>
<evidence type="ECO:0000313" key="11">
    <source>
        <dbReference type="Proteomes" id="UP000218231"/>
    </source>
</evidence>
<dbReference type="InterPro" id="IPR037272">
    <property type="entry name" value="SNS_sf"/>
</dbReference>
<dbReference type="Proteomes" id="UP000218231">
    <property type="component" value="Unassembled WGS sequence"/>
</dbReference>
<feature type="transmembrane region" description="Helical" evidence="9">
    <location>
        <begin position="521"/>
        <end position="539"/>
    </location>
</feature>
<feature type="compositionally biased region" description="Pro residues" evidence="8">
    <location>
        <begin position="19"/>
        <end position="30"/>
    </location>
</feature>
<keyword evidence="7" id="KW-0915">Sodium</keyword>
<reference evidence="10 11" key="1">
    <citation type="journal article" date="2017" name="Curr. Biol.">
        <title>Genome architecture and evolution of a unichromosomal asexual nematode.</title>
        <authorList>
            <person name="Fradin H."/>
            <person name="Zegar C."/>
            <person name="Gutwein M."/>
            <person name="Lucas J."/>
            <person name="Kovtun M."/>
            <person name="Corcoran D."/>
            <person name="Baugh L.R."/>
            <person name="Kiontke K."/>
            <person name="Gunsalus K."/>
            <person name="Fitch D.H."/>
            <person name="Piano F."/>
        </authorList>
    </citation>
    <scope>NUCLEOTIDE SEQUENCE [LARGE SCALE GENOMIC DNA]</scope>
    <source>
        <strain evidence="10">PF1309</strain>
    </source>
</reference>
<keyword evidence="4" id="KW-0769">Symport</keyword>
<feature type="transmembrane region" description="Helical" evidence="9">
    <location>
        <begin position="296"/>
        <end position="315"/>
    </location>
</feature>
<evidence type="ECO:0000256" key="4">
    <source>
        <dbReference type="ARBA" id="ARBA00022847"/>
    </source>
</evidence>
<evidence type="ECO:0000256" key="6">
    <source>
        <dbReference type="ARBA" id="ARBA00023136"/>
    </source>
</evidence>
<feature type="transmembrane region" description="Helical" evidence="9">
    <location>
        <begin position="369"/>
        <end position="389"/>
    </location>
</feature>
<feature type="transmembrane region" description="Helical" evidence="9">
    <location>
        <begin position="170"/>
        <end position="193"/>
    </location>
</feature>
<evidence type="ECO:0000313" key="10">
    <source>
        <dbReference type="EMBL" id="PAV91708.1"/>
    </source>
</evidence>
<evidence type="ECO:0008006" key="12">
    <source>
        <dbReference type="Google" id="ProtNLM"/>
    </source>
</evidence>
<keyword evidence="6 9" id="KW-0472">Membrane</keyword>
<proteinExistence type="predicted"/>
<feature type="transmembrane region" description="Helical" evidence="9">
    <location>
        <begin position="599"/>
        <end position="622"/>
    </location>
</feature>
<evidence type="ECO:0000256" key="5">
    <source>
        <dbReference type="ARBA" id="ARBA00022989"/>
    </source>
</evidence>
<dbReference type="Pfam" id="PF00209">
    <property type="entry name" value="SNF"/>
    <property type="match status" value="1"/>
</dbReference>
<dbReference type="InterPro" id="IPR000175">
    <property type="entry name" value="Na/ntran_symport"/>
</dbReference>
<evidence type="ECO:0000256" key="2">
    <source>
        <dbReference type="ARBA" id="ARBA00022448"/>
    </source>
</evidence>
<feature type="transmembrane region" description="Helical" evidence="9">
    <location>
        <begin position="474"/>
        <end position="500"/>
    </location>
</feature>
<name>A0A2A2LZU9_9BILA</name>
<dbReference type="PANTHER" id="PTHR11616:SF241">
    <property type="entry name" value="SODIUM- AND CHLORIDE-DEPENDENT GLYCINE TRANSPORTER 2"/>
    <property type="match status" value="1"/>
</dbReference>
<dbReference type="PROSITE" id="PS50267">
    <property type="entry name" value="NA_NEUROTRAN_SYMP_3"/>
    <property type="match status" value="1"/>
</dbReference>
<protein>
    <recommendedName>
        <fullName evidence="12">Amino acid permease/ SLC12A domain-containing protein</fullName>
    </recommendedName>
</protein>
<keyword evidence="5 9" id="KW-1133">Transmembrane helix</keyword>
<feature type="transmembrane region" description="Helical" evidence="9">
    <location>
        <begin position="410"/>
        <end position="431"/>
    </location>
</feature>
<evidence type="ECO:0000256" key="1">
    <source>
        <dbReference type="ARBA" id="ARBA00004141"/>
    </source>
</evidence>
<dbReference type="PANTHER" id="PTHR11616">
    <property type="entry name" value="SODIUM/CHLORIDE DEPENDENT TRANSPORTER"/>
    <property type="match status" value="1"/>
</dbReference>
<dbReference type="GO" id="GO:0089718">
    <property type="term" value="P:amino acid import across plasma membrane"/>
    <property type="evidence" value="ECO:0007669"/>
    <property type="project" value="TreeGrafter"/>
</dbReference>
<dbReference type="STRING" id="2018661.A0A2A2LZU9"/>
<accession>A0A2A2LZU9</accession>
<sequence>MAAGYEPVPMTEVLDPKAHPPPPMSRPPQQQPIQAPRAPIHPNRIPQQPRQPVYNGPPRPPPNIVAAGPIAPTPLKSSAEKGEMQHYASVIENVFGEPEIVEIGATTRTSSSGSNESAEDDKKPAITEQHVNDDKHYHAKHWKFMFESTTTSMAVCAFACRMIYFPSLIARYGGLFALFFLLAFVCLTVPLMYMEVAIGQYASASPLYTFSNITPILGGLAVSMNFMLVLRMVAHAAWTVNHLGLSFTTHVNCDKVNPLKVYTNATAESCLEQWKNMMQQRHIPDAVTSAQWSYPVYTHVAAGIVVWLAVFLLALSGAKHISRFSIVALFLAVAGTIALLIGACLNPQFVEGIYAIRDLLFDGEEVTAYLVFAAWRDAVVMALACATLASGTMQKIASLNRFRHRLHWDVLALSIFILLFIIVHTLTVYSYSSTILVLINLNPAVHVEDRIKLMDSPLFMESVVPEVLMTHKFGWLYCFFYFFVTGVSGIQSITVQIWVICSMVVEKAHNTLAFNKINCHVRHTLILVFICIMGCLSTLPLTTPGSTISIELLREYADYGTIFVAFFEILAIAHLYGFRRFLVNIRVMVGYNGPVYTFFWLNWLVAEPAIIAVAVVGLIWQFTVPSRFLPQYYGVLGDTVCLLVILCGVIVLMGLVFPTIFAIAKEIIRYACNHPCCGKRPVTGVQRIRMIDWKRPVSSERCVFDSCKQAPPTFPCTTTPT</sequence>
<feature type="binding site" evidence="7">
    <location>
        <position position="492"/>
    </location>
    <ligand>
        <name>Na(+)</name>
        <dbReference type="ChEBI" id="CHEBI:29101"/>
        <label>1</label>
    </ligand>
</feature>
<evidence type="ECO:0000256" key="9">
    <source>
        <dbReference type="SAM" id="Phobius"/>
    </source>
</evidence>
<feature type="transmembrane region" description="Helical" evidence="9">
    <location>
        <begin position="642"/>
        <end position="664"/>
    </location>
</feature>
<comment type="subcellular location">
    <subcellularLocation>
        <location evidence="1">Membrane</location>
        <topology evidence="1">Multi-pass membrane protein</topology>
    </subcellularLocation>
</comment>
<feature type="transmembrane region" description="Helical" evidence="9">
    <location>
        <begin position="327"/>
        <end position="349"/>
    </location>
</feature>
<keyword evidence="2" id="KW-0813">Transport</keyword>
<dbReference type="AlphaFoldDB" id="A0A2A2LZU9"/>
<feature type="region of interest" description="Disordered" evidence="8">
    <location>
        <begin position="1"/>
        <end position="66"/>
    </location>
</feature>
<gene>
    <name evidence="10" type="ORF">WR25_23165</name>
</gene>
<dbReference type="GO" id="GO:0046872">
    <property type="term" value="F:metal ion binding"/>
    <property type="evidence" value="ECO:0007669"/>
    <property type="project" value="UniProtKB-KW"/>
</dbReference>
<dbReference type="SUPFAM" id="SSF161070">
    <property type="entry name" value="SNF-like"/>
    <property type="match status" value="1"/>
</dbReference>
<dbReference type="GO" id="GO:0005283">
    <property type="term" value="F:amino acid:sodium symporter activity"/>
    <property type="evidence" value="ECO:0007669"/>
    <property type="project" value="TreeGrafter"/>
</dbReference>
<comment type="caution">
    <text evidence="10">The sequence shown here is derived from an EMBL/GenBank/DDBJ whole genome shotgun (WGS) entry which is preliminary data.</text>
</comment>
<evidence type="ECO:0000256" key="3">
    <source>
        <dbReference type="ARBA" id="ARBA00022692"/>
    </source>
</evidence>